<accession>A0A450Y1B2</accession>
<organism evidence="2">
    <name type="scientific">Candidatus Kentrum sp. LPFa</name>
    <dbReference type="NCBI Taxonomy" id="2126335"/>
    <lineage>
        <taxon>Bacteria</taxon>
        <taxon>Pseudomonadati</taxon>
        <taxon>Pseudomonadota</taxon>
        <taxon>Gammaproteobacteria</taxon>
        <taxon>Candidatus Kentrum</taxon>
    </lineage>
</organism>
<sequence length="171" mass="19303">MIGLVFRLASRLQLRNPDPPGFARRASPVRHAGPSWPAWIGTGAWKRMRGKRAFSRRPSMARSSDRPRPKVSRGVYFSWGIGVFHAAQNRRAGFWVLSFDPEAGRRPNDYIMGGKGAEMPVRINSTDFRPAPITVNPVAIRLDGHEGRFSFRSMKYFINEFGAQHLLGPIQ</sequence>
<name>A0A450Y1B2_9GAMM</name>
<dbReference type="EMBL" id="CAADFP010000362">
    <property type="protein sequence ID" value="VFK35340.1"/>
    <property type="molecule type" value="Genomic_DNA"/>
</dbReference>
<gene>
    <name evidence="1" type="ORF">BECKLPF1236A_GA0070988_103803</name>
    <name evidence="2" type="ORF">BECKLPF1236C_GA0070990_103623</name>
</gene>
<reference evidence="2" key="1">
    <citation type="submission" date="2019-02" db="EMBL/GenBank/DDBJ databases">
        <authorList>
            <person name="Gruber-Vodicka R. H."/>
            <person name="Seah K. B. B."/>
        </authorList>
    </citation>
    <scope>NUCLEOTIDE SEQUENCE</scope>
    <source>
        <strain evidence="1">BECK_S312</strain>
        <strain evidence="2">BECK_S426</strain>
    </source>
</reference>
<dbReference type="EMBL" id="CAADFM010000380">
    <property type="protein sequence ID" value="VFK23459.1"/>
    <property type="molecule type" value="Genomic_DNA"/>
</dbReference>
<dbReference type="AlphaFoldDB" id="A0A450Y1B2"/>
<evidence type="ECO:0000313" key="1">
    <source>
        <dbReference type="EMBL" id="VFK23459.1"/>
    </source>
</evidence>
<proteinExistence type="predicted"/>
<protein>
    <submittedName>
        <fullName evidence="2">Uncharacterized protein</fullName>
    </submittedName>
</protein>
<evidence type="ECO:0000313" key="2">
    <source>
        <dbReference type="EMBL" id="VFK35340.1"/>
    </source>
</evidence>